<dbReference type="PANTHER" id="PTHR13847:SF274">
    <property type="entry name" value="RIESKE 2FE-2S IRON-SULFUR PROTEIN YHFW-RELATED"/>
    <property type="match status" value="1"/>
</dbReference>
<reference evidence="8 9" key="1">
    <citation type="submission" date="2023-11" db="EMBL/GenBank/DDBJ databases">
        <authorList>
            <person name="Xu M."/>
            <person name="Jiang T."/>
        </authorList>
    </citation>
    <scope>NUCLEOTIDE SEQUENCE [LARGE SCALE GENOMIC DNA]</scope>
    <source>
        <strain evidence="8 9">SD</strain>
    </source>
</reference>
<keyword evidence="5" id="KW-1015">Disulfide bond</keyword>
<evidence type="ECO:0000259" key="7">
    <source>
        <dbReference type="PROSITE" id="PS51296"/>
    </source>
</evidence>
<evidence type="ECO:0000256" key="6">
    <source>
        <dbReference type="SAM" id="MobiDB-lite"/>
    </source>
</evidence>
<evidence type="ECO:0000256" key="3">
    <source>
        <dbReference type="ARBA" id="ARBA00023004"/>
    </source>
</evidence>
<proteinExistence type="predicted"/>
<protein>
    <submittedName>
        <fullName evidence="8">FAD-dependent oxidoreductase</fullName>
    </submittedName>
</protein>
<dbReference type="InterPro" id="IPR036188">
    <property type="entry name" value="FAD/NAD-bd_sf"/>
</dbReference>
<evidence type="ECO:0000256" key="1">
    <source>
        <dbReference type="ARBA" id="ARBA00022714"/>
    </source>
</evidence>
<sequence>MTNPATTSLWDATAHDAPSRVPGDLGGDRDVIVIGAGIVGVTLALELARRGRDVLVVEARRVGSGVTGSTTGKVTAAHGLRYDELRRTIGLERTRLYAEANQRATEWVRATVHDEAIDSDWRDRSAYTYTSDPARERQLEREAEATIAAGLPAELVRGVPGPTAVVAGVRVDGGGEMHARNYVQALATLAERAGATIAEGVRVTAVREAGGRVRTAEHGELRAAHVVVATHFPILDRGLYFARMEPQRSYAIAAGPVQELPPGSWYDVGSPTRSIRTAAGPDGRDVLVVGGEGHPSGKESRTEERYARLASWTTEHLGSATVTHRWSSQDPRTPDRAPFVGPLRPGSGSLWTATGFDKWGLSGGTAAAHALARRILGEEDRYAALWSPSRPRQLLAPRAALRLAQWNADVPLHLVGDRLRPSGEEPSALRPGEGRIVRHRGKRTAAFRGVDGALHLHSPVCTHMSCELRFNDAEHSWDCPCHGSRFDAADGTVLEGPAVQPLARRPAGGQVAGERAHGR</sequence>
<dbReference type="InterPro" id="IPR005805">
    <property type="entry name" value="Rieske_Fe-S_prot_C"/>
</dbReference>
<dbReference type="Proteomes" id="UP001277761">
    <property type="component" value="Unassembled WGS sequence"/>
</dbReference>
<dbReference type="RefSeq" id="WP_319952821.1">
    <property type="nucleotide sequence ID" value="NZ_JAXAVX010000001.1"/>
</dbReference>
<name>A0ABU4VH14_9ACTN</name>
<dbReference type="InterPro" id="IPR017941">
    <property type="entry name" value="Rieske_2Fe-2S"/>
</dbReference>
<gene>
    <name evidence="8" type="ORF">SK069_03650</name>
</gene>
<dbReference type="PROSITE" id="PS51296">
    <property type="entry name" value="RIESKE"/>
    <property type="match status" value="1"/>
</dbReference>
<dbReference type="SUPFAM" id="SSF50022">
    <property type="entry name" value="ISP domain"/>
    <property type="match status" value="1"/>
</dbReference>
<feature type="compositionally biased region" description="Polar residues" evidence="6">
    <location>
        <begin position="1"/>
        <end position="10"/>
    </location>
</feature>
<keyword evidence="9" id="KW-1185">Reference proteome</keyword>
<dbReference type="Pfam" id="PF00355">
    <property type="entry name" value="Rieske"/>
    <property type="match status" value="1"/>
</dbReference>
<organism evidence="8 9">
    <name type="scientific">Patulibacter brassicae</name>
    <dbReference type="NCBI Taxonomy" id="1705717"/>
    <lineage>
        <taxon>Bacteria</taxon>
        <taxon>Bacillati</taxon>
        <taxon>Actinomycetota</taxon>
        <taxon>Thermoleophilia</taxon>
        <taxon>Solirubrobacterales</taxon>
        <taxon>Patulibacteraceae</taxon>
        <taxon>Patulibacter</taxon>
    </lineage>
</organism>
<comment type="caution">
    <text evidence="8">The sequence shown here is derived from an EMBL/GenBank/DDBJ whole genome shotgun (WGS) entry which is preliminary data.</text>
</comment>
<keyword evidence="1" id="KW-0001">2Fe-2S</keyword>
<dbReference type="PANTHER" id="PTHR13847">
    <property type="entry name" value="SARCOSINE DEHYDROGENASE-RELATED"/>
    <property type="match status" value="1"/>
</dbReference>
<feature type="domain" description="Rieske" evidence="7">
    <location>
        <begin position="421"/>
        <end position="506"/>
    </location>
</feature>
<evidence type="ECO:0000256" key="2">
    <source>
        <dbReference type="ARBA" id="ARBA00022723"/>
    </source>
</evidence>
<keyword evidence="3" id="KW-0408">Iron</keyword>
<dbReference type="SUPFAM" id="SSF51905">
    <property type="entry name" value="FAD/NAD(P)-binding domain"/>
    <property type="match status" value="1"/>
</dbReference>
<evidence type="ECO:0000256" key="4">
    <source>
        <dbReference type="ARBA" id="ARBA00023014"/>
    </source>
</evidence>
<dbReference type="Gene3D" id="3.50.50.60">
    <property type="entry name" value="FAD/NAD(P)-binding domain"/>
    <property type="match status" value="1"/>
</dbReference>
<accession>A0ABU4VH14</accession>
<dbReference type="InterPro" id="IPR006076">
    <property type="entry name" value="FAD-dep_OxRdtase"/>
</dbReference>
<evidence type="ECO:0000313" key="9">
    <source>
        <dbReference type="Proteomes" id="UP001277761"/>
    </source>
</evidence>
<dbReference type="EMBL" id="JAXAVX010000001">
    <property type="protein sequence ID" value="MDX8150677.1"/>
    <property type="molecule type" value="Genomic_DNA"/>
</dbReference>
<keyword evidence="2" id="KW-0479">Metal-binding</keyword>
<evidence type="ECO:0000256" key="5">
    <source>
        <dbReference type="ARBA" id="ARBA00023157"/>
    </source>
</evidence>
<dbReference type="InterPro" id="IPR036922">
    <property type="entry name" value="Rieske_2Fe-2S_sf"/>
</dbReference>
<dbReference type="Gene3D" id="3.30.9.10">
    <property type="entry name" value="D-Amino Acid Oxidase, subunit A, domain 2"/>
    <property type="match status" value="1"/>
</dbReference>
<feature type="region of interest" description="Disordered" evidence="6">
    <location>
        <begin position="1"/>
        <end position="22"/>
    </location>
</feature>
<keyword evidence="4" id="KW-0411">Iron-sulfur</keyword>
<dbReference type="PRINTS" id="PR00162">
    <property type="entry name" value="RIESKE"/>
</dbReference>
<evidence type="ECO:0000313" key="8">
    <source>
        <dbReference type="EMBL" id="MDX8150677.1"/>
    </source>
</evidence>
<dbReference type="Gene3D" id="2.102.10.10">
    <property type="entry name" value="Rieske [2Fe-2S] iron-sulphur domain"/>
    <property type="match status" value="1"/>
</dbReference>
<dbReference type="Pfam" id="PF01266">
    <property type="entry name" value="DAO"/>
    <property type="match status" value="1"/>
</dbReference>